<evidence type="ECO:0000256" key="2">
    <source>
        <dbReference type="ARBA" id="ARBA00022692"/>
    </source>
</evidence>
<keyword evidence="4 6" id="KW-0472">Membrane</keyword>
<evidence type="ECO:0000313" key="7">
    <source>
        <dbReference type="EMBL" id="CAD9326703.1"/>
    </source>
</evidence>
<evidence type="ECO:0000256" key="6">
    <source>
        <dbReference type="SAM" id="Phobius"/>
    </source>
</evidence>
<dbReference type="Gene3D" id="1.20.1250.20">
    <property type="entry name" value="MFS general substrate transporter like domains"/>
    <property type="match status" value="1"/>
</dbReference>
<evidence type="ECO:0000256" key="1">
    <source>
        <dbReference type="ARBA" id="ARBA00004141"/>
    </source>
</evidence>
<feature type="region of interest" description="Disordered" evidence="5">
    <location>
        <begin position="237"/>
        <end position="257"/>
    </location>
</feature>
<comment type="subcellular location">
    <subcellularLocation>
        <location evidence="1">Membrane</location>
        <topology evidence="1">Multi-pass membrane protein</topology>
    </subcellularLocation>
</comment>
<keyword evidence="2 6" id="KW-0812">Transmembrane</keyword>
<dbReference type="InterPro" id="IPR036259">
    <property type="entry name" value="MFS_trans_sf"/>
</dbReference>
<organism evidence="7">
    <name type="scientific">Ditylum brightwellii</name>
    <dbReference type="NCBI Taxonomy" id="49249"/>
    <lineage>
        <taxon>Eukaryota</taxon>
        <taxon>Sar</taxon>
        <taxon>Stramenopiles</taxon>
        <taxon>Ochrophyta</taxon>
        <taxon>Bacillariophyta</taxon>
        <taxon>Mediophyceae</taxon>
        <taxon>Lithodesmiophycidae</taxon>
        <taxon>Lithodesmiales</taxon>
        <taxon>Lithodesmiaceae</taxon>
        <taxon>Ditylum</taxon>
    </lineage>
</organism>
<dbReference type="AlphaFoldDB" id="A0A7S2EBF9"/>
<dbReference type="GO" id="GO:0015112">
    <property type="term" value="F:nitrate transmembrane transporter activity"/>
    <property type="evidence" value="ECO:0007669"/>
    <property type="project" value="InterPro"/>
</dbReference>
<dbReference type="PANTHER" id="PTHR23515">
    <property type="entry name" value="HIGH-AFFINITY NITRATE TRANSPORTER 2.3"/>
    <property type="match status" value="1"/>
</dbReference>
<proteinExistence type="predicted"/>
<feature type="transmembrane region" description="Helical" evidence="6">
    <location>
        <begin position="138"/>
        <end position="161"/>
    </location>
</feature>
<dbReference type="GO" id="GO:0016020">
    <property type="term" value="C:membrane"/>
    <property type="evidence" value="ECO:0007669"/>
    <property type="project" value="UniProtKB-SubCell"/>
</dbReference>
<reference evidence="7" key="1">
    <citation type="submission" date="2021-01" db="EMBL/GenBank/DDBJ databases">
        <authorList>
            <person name="Corre E."/>
            <person name="Pelletier E."/>
            <person name="Niang G."/>
            <person name="Scheremetjew M."/>
            <person name="Finn R."/>
            <person name="Kale V."/>
            <person name="Holt S."/>
            <person name="Cochrane G."/>
            <person name="Meng A."/>
            <person name="Brown T."/>
            <person name="Cohen L."/>
        </authorList>
    </citation>
    <scope>NUCLEOTIDE SEQUENCE</scope>
    <source>
        <strain evidence="7">Pop2</strain>
    </source>
</reference>
<dbReference type="SUPFAM" id="SSF103473">
    <property type="entry name" value="MFS general substrate transporter"/>
    <property type="match status" value="1"/>
</dbReference>
<accession>A0A7S2EBF9</accession>
<evidence type="ECO:0000256" key="4">
    <source>
        <dbReference type="ARBA" id="ARBA00023136"/>
    </source>
</evidence>
<dbReference type="EMBL" id="HBGN01014526">
    <property type="protein sequence ID" value="CAD9326703.1"/>
    <property type="molecule type" value="Transcribed_RNA"/>
</dbReference>
<feature type="transmembrane region" description="Helical" evidence="6">
    <location>
        <begin position="20"/>
        <end position="42"/>
    </location>
</feature>
<sequence length="257" mass="27436">MGNAAALYFKEEFGQSTESAAAIASVFGWMNIFARGLGGFMSDMANARWGMKGRLLWQIMSLVLEGVLVLVFSQCKSLAGAIGSMAICSVLVQMCEGSTFGIVPYLNPKVTGTISGIVGAGGNVGGVAFAFVFREYDYAGALAVMALCILASSLLTFFVSIRGHASLLRGRDAPEVMERRLRHRGLSTSHQVEISETHEKMYKTKGCNELGALAAVESTVHPEDRVYGKMAPQIKGKLPKIDEMSSSDGQHPDPAAS</sequence>
<feature type="transmembrane region" description="Helical" evidence="6">
    <location>
        <begin position="54"/>
        <end position="72"/>
    </location>
</feature>
<gene>
    <name evidence="7" type="ORF">DBRI1063_LOCUS9288</name>
</gene>
<keyword evidence="3 6" id="KW-1133">Transmembrane helix</keyword>
<dbReference type="InterPro" id="IPR044772">
    <property type="entry name" value="NO3_transporter"/>
</dbReference>
<evidence type="ECO:0000256" key="3">
    <source>
        <dbReference type="ARBA" id="ARBA00022989"/>
    </source>
</evidence>
<evidence type="ECO:0008006" key="8">
    <source>
        <dbReference type="Google" id="ProtNLM"/>
    </source>
</evidence>
<feature type="transmembrane region" description="Helical" evidence="6">
    <location>
        <begin position="110"/>
        <end position="132"/>
    </location>
</feature>
<name>A0A7S2EBF9_9STRA</name>
<evidence type="ECO:0000256" key="5">
    <source>
        <dbReference type="SAM" id="MobiDB-lite"/>
    </source>
</evidence>
<protein>
    <recommendedName>
        <fullName evidence="8">Major facilitator superfamily (MFS) profile domain-containing protein</fullName>
    </recommendedName>
</protein>